<dbReference type="InterPro" id="IPR000847">
    <property type="entry name" value="LysR_HTH_N"/>
</dbReference>
<evidence type="ECO:0000256" key="3">
    <source>
        <dbReference type="ARBA" id="ARBA00023125"/>
    </source>
</evidence>
<dbReference type="FunFam" id="1.10.10.10:FF:000001">
    <property type="entry name" value="LysR family transcriptional regulator"/>
    <property type="match status" value="1"/>
</dbReference>
<feature type="domain" description="HTH lysR-type" evidence="5">
    <location>
        <begin position="5"/>
        <end position="62"/>
    </location>
</feature>
<keyword evidence="3" id="KW-0238">DNA-binding</keyword>
<reference evidence="6 7" key="1">
    <citation type="submission" date="2018-05" db="EMBL/GenBank/DDBJ databases">
        <title>Vibrio limimaris sp. nov., isolated from marine sediment.</title>
        <authorList>
            <person name="Li C.-M."/>
        </authorList>
    </citation>
    <scope>NUCLEOTIDE SEQUENCE [LARGE SCALE GENOMIC DNA]</scope>
    <source>
        <strain evidence="6 7">E4404</strain>
    </source>
</reference>
<evidence type="ECO:0000256" key="2">
    <source>
        <dbReference type="ARBA" id="ARBA00023015"/>
    </source>
</evidence>
<protein>
    <submittedName>
        <fullName evidence="6">LysR family transcriptional regulator</fullName>
    </submittedName>
</protein>
<comment type="similarity">
    <text evidence="1">Belongs to the LysR transcriptional regulatory family.</text>
</comment>
<dbReference type="Gene3D" id="1.10.10.10">
    <property type="entry name" value="Winged helix-like DNA-binding domain superfamily/Winged helix DNA-binding domain"/>
    <property type="match status" value="1"/>
</dbReference>
<accession>A0A2U3B6M6</accession>
<dbReference type="PANTHER" id="PTHR30537">
    <property type="entry name" value="HTH-TYPE TRANSCRIPTIONAL REGULATOR"/>
    <property type="match status" value="1"/>
</dbReference>
<dbReference type="EMBL" id="QFWT01000009">
    <property type="protein sequence ID" value="PWI32449.1"/>
    <property type="molecule type" value="Genomic_DNA"/>
</dbReference>
<dbReference type="GO" id="GO:0043565">
    <property type="term" value="F:sequence-specific DNA binding"/>
    <property type="evidence" value="ECO:0007669"/>
    <property type="project" value="TreeGrafter"/>
</dbReference>
<evidence type="ECO:0000313" key="7">
    <source>
        <dbReference type="Proteomes" id="UP000245362"/>
    </source>
</evidence>
<evidence type="ECO:0000259" key="5">
    <source>
        <dbReference type="PROSITE" id="PS50931"/>
    </source>
</evidence>
<dbReference type="AlphaFoldDB" id="A0A2U3B6M6"/>
<dbReference type="RefSeq" id="WP_109320589.1">
    <property type="nucleotide sequence ID" value="NZ_QFWT01000009.1"/>
</dbReference>
<dbReference type="Proteomes" id="UP000245362">
    <property type="component" value="Unassembled WGS sequence"/>
</dbReference>
<dbReference type="InterPro" id="IPR005119">
    <property type="entry name" value="LysR_subst-bd"/>
</dbReference>
<sequence length="302" mass="34606">MRKILPLKSIYAFVAVAETGSMTEAAKALNVSHSAISQSIKSLEAQLKQPLFQRVGRQVKLNPQGKKYYKEVAPALEKIVNATEAIINPPNSNRIMLNMVNSLAIHWWVPKVGEFQQYAPDIDVRLSNLIGPFDLDQEGVDVAIIHGKTEEWQDYYCEKLGDDELVLVCSPDLLDEDNQPSPDDLIKRYPAIYAENLRRKHDWKTWCQTNQFPVPRQRRNLSFIASIQAVQAAIRKLGILVTHRLFVRDDIKHGLLIEIGDPVKNPHQDFYFACQPEKLRQDSVLTLRSWLREEFKNTMSSD</sequence>
<dbReference type="SUPFAM" id="SSF46785">
    <property type="entry name" value="Winged helix' DNA-binding domain"/>
    <property type="match status" value="1"/>
</dbReference>
<evidence type="ECO:0000256" key="1">
    <source>
        <dbReference type="ARBA" id="ARBA00009437"/>
    </source>
</evidence>
<dbReference type="GO" id="GO:0003700">
    <property type="term" value="F:DNA-binding transcription factor activity"/>
    <property type="evidence" value="ECO:0007669"/>
    <property type="project" value="InterPro"/>
</dbReference>
<keyword evidence="2" id="KW-0805">Transcription regulation</keyword>
<dbReference type="PRINTS" id="PR00039">
    <property type="entry name" value="HTHLYSR"/>
</dbReference>
<dbReference type="GO" id="GO:0006351">
    <property type="term" value="P:DNA-templated transcription"/>
    <property type="evidence" value="ECO:0007669"/>
    <property type="project" value="TreeGrafter"/>
</dbReference>
<name>A0A2U3B6M6_9VIBR</name>
<dbReference type="InterPro" id="IPR036388">
    <property type="entry name" value="WH-like_DNA-bd_sf"/>
</dbReference>
<dbReference type="Pfam" id="PF00126">
    <property type="entry name" value="HTH_1"/>
    <property type="match status" value="1"/>
</dbReference>
<dbReference type="PROSITE" id="PS50931">
    <property type="entry name" value="HTH_LYSR"/>
    <property type="match status" value="1"/>
</dbReference>
<keyword evidence="4" id="KW-0804">Transcription</keyword>
<evidence type="ECO:0000256" key="4">
    <source>
        <dbReference type="ARBA" id="ARBA00023163"/>
    </source>
</evidence>
<dbReference type="InterPro" id="IPR036390">
    <property type="entry name" value="WH_DNA-bd_sf"/>
</dbReference>
<gene>
    <name evidence="6" type="ORF">DI392_15450</name>
</gene>
<dbReference type="PANTHER" id="PTHR30537:SF26">
    <property type="entry name" value="GLYCINE CLEAVAGE SYSTEM TRANSCRIPTIONAL ACTIVATOR"/>
    <property type="match status" value="1"/>
</dbReference>
<dbReference type="OrthoDB" id="5526340at2"/>
<keyword evidence="7" id="KW-1185">Reference proteome</keyword>
<organism evidence="6 7">
    <name type="scientific">Vibrio albus</name>
    <dbReference type="NCBI Taxonomy" id="2200953"/>
    <lineage>
        <taxon>Bacteria</taxon>
        <taxon>Pseudomonadati</taxon>
        <taxon>Pseudomonadota</taxon>
        <taxon>Gammaproteobacteria</taxon>
        <taxon>Vibrionales</taxon>
        <taxon>Vibrionaceae</taxon>
        <taxon>Vibrio</taxon>
    </lineage>
</organism>
<dbReference type="Gene3D" id="3.40.190.10">
    <property type="entry name" value="Periplasmic binding protein-like II"/>
    <property type="match status" value="2"/>
</dbReference>
<comment type="caution">
    <text evidence="6">The sequence shown here is derived from an EMBL/GenBank/DDBJ whole genome shotgun (WGS) entry which is preliminary data.</text>
</comment>
<evidence type="ECO:0000313" key="6">
    <source>
        <dbReference type="EMBL" id="PWI32449.1"/>
    </source>
</evidence>
<proteinExistence type="inferred from homology"/>
<dbReference type="Pfam" id="PF03466">
    <property type="entry name" value="LysR_substrate"/>
    <property type="match status" value="1"/>
</dbReference>
<dbReference type="CDD" id="cd08432">
    <property type="entry name" value="PBP2_GcdR_TrpI_HvrB_AmpR_like"/>
    <property type="match status" value="1"/>
</dbReference>
<dbReference type="InterPro" id="IPR058163">
    <property type="entry name" value="LysR-type_TF_proteobact-type"/>
</dbReference>
<dbReference type="SUPFAM" id="SSF53850">
    <property type="entry name" value="Periplasmic binding protein-like II"/>
    <property type="match status" value="1"/>
</dbReference>